<accession>A0ABW2CRA0</accession>
<dbReference type="InterPro" id="IPR009937">
    <property type="entry name" value="Phage_holin_3_6"/>
</dbReference>
<keyword evidence="2" id="KW-1133">Transmembrane helix</keyword>
<proteinExistence type="predicted"/>
<evidence type="ECO:0000256" key="2">
    <source>
        <dbReference type="SAM" id="Phobius"/>
    </source>
</evidence>
<feature type="transmembrane region" description="Helical" evidence="2">
    <location>
        <begin position="61"/>
        <end position="86"/>
    </location>
</feature>
<feature type="transmembrane region" description="Helical" evidence="2">
    <location>
        <begin position="92"/>
        <end position="112"/>
    </location>
</feature>
<sequence length="146" mass="15259">MTTVRPSTDRQAPASSSRPPDQDIGELVKQATEQMSELVRSELRLAKAEITEKGRHAGMGVGLFGGAGLVALYGAGALVAVAIAALALVLPLWAAALIVAGALFVLAGVLAVTGRRQTKQGTPPMPEQAIEGVRRDVTEVKERAHR</sequence>
<feature type="compositionally biased region" description="Polar residues" evidence="1">
    <location>
        <begin position="1"/>
        <end position="19"/>
    </location>
</feature>
<evidence type="ECO:0000256" key="1">
    <source>
        <dbReference type="SAM" id="MobiDB-lite"/>
    </source>
</evidence>
<evidence type="ECO:0000313" key="4">
    <source>
        <dbReference type="Proteomes" id="UP001596380"/>
    </source>
</evidence>
<keyword evidence="2" id="KW-0812">Transmembrane</keyword>
<keyword evidence="2" id="KW-0472">Membrane</keyword>
<keyword evidence="4" id="KW-1185">Reference proteome</keyword>
<feature type="region of interest" description="Disordered" evidence="1">
    <location>
        <begin position="1"/>
        <end position="24"/>
    </location>
</feature>
<gene>
    <name evidence="3" type="ORF">ACFQKB_29065</name>
</gene>
<dbReference type="RefSeq" id="WP_160823103.1">
    <property type="nucleotide sequence ID" value="NZ_JBHSXE010000001.1"/>
</dbReference>
<feature type="region of interest" description="Disordered" evidence="1">
    <location>
        <begin position="116"/>
        <end position="146"/>
    </location>
</feature>
<dbReference type="Pfam" id="PF07332">
    <property type="entry name" value="Phage_holin_3_6"/>
    <property type="match status" value="1"/>
</dbReference>
<organism evidence="3 4">
    <name type="scientific">Actinomadura yumaensis</name>
    <dbReference type="NCBI Taxonomy" id="111807"/>
    <lineage>
        <taxon>Bacteria</taxon>
        <taxon>Bacillati</taxon>
        <taxon>Actinomycetota</taxon>
        <taxon>Actinomycetes</taxon>
        <taxon>Streptosporangiales</taxon>
        <taxon>Thermomonosporaceae</taxon>
        <taxon>Actinomadura</taxon>
    </lineage>
</organism>
<protein>
    <submittedName>
        <fullName evidence="3">Phage holin family protein</fullName>
    </submittedName>
</protein>
<evidence type="ECO:0000313" key="3">
    <source>
        <dbReference type="EMBL" id="MFC6883840.1"/>
    </source>
</evidence>
<feature type="compositionally biased region" description="Basic and acidic residues" evidence="1">
    <location>
        <begin position="132"/>
        <end position="146"/>
    </location>
</feature>
<dbReference type="EMBL" id="JBHSXS010000022">
    <property type="protein sequence ID" value="MFC6883840.1"/>
    <property type="molecule type" value="Genomic_DNA"/>
</dbReference>
<comment type="caution">
    <text evidence="3">The sequence shown here is derived from an EMBL/GenBank/DDBJ whole genome shotgun (WGS) entry which is preliminary data.</text>
</comment>
<dbReference type="Proteomes" id="UP001596380">
    <property type="component" value="Unassembled WGS sequence"/>
</dbReference>
<name>A0ABW2CRA0_9ACTN</name>
<reference evidence="4" key="1">
    <citation type="journal article" date="2019" name="Int. J. Syst. Evol. Microbiol.">
        <title>The Global Catalogue of Microorganisms (GCM) 10K type strain sequencing project: providing services to taxonomists for standard genome sequencing and annotation.</title>
        <authorList>
            <consortium name="The Broad Institute Genomics Platform"/>
            <consortium name="The Broad Institute Genome Sequencing Center for Infectious Disease"/>
            <person name="Wu L."/>
            <person name="Ma J."/>
        </authorList>
    </citation>
    <scope>NUCLEOTIDE SEQUENCE [LARGE SCALE GENOMIC DNA]</scope>
    <source>
        <strain evidence="4">JCM 3369</strain>
    </source>
</reference>